<reference evidence="3 4" key="1">
    <citation type="journal article" date="2013" name="BMC Genomics">
        <title>Genome sequencing and comparative genomics of honey bee microsporidia, Nosema apis reveal novel insights into host-parasite interactions.</title>
        <authorList>
            <person name="Chen Yp."/>
            <person name="Pettis J.S."/>
            <person name="Zhao Y."/>
            <person name="Liu X."/>
            <person name="Tallon L.J."/>
            <person name="Sadzewicz L.D."/>
            <person name="Li R."/>
            <person name="Zheng H."/>
            <person name="Huang S."/>
            <person name="Zhang X."/>
            <person name="Hamilton M.C."/>
            <person name="Pernal S.F."/>
            <person name="Melathopoulos A.P."/>
            <person name="Yan X."/>
            <person name="Evans J.D."/>
        </authorList>
    </citation>
    <scope>NUCLEOTIDE SEQUENCE [LARGE SCALE GENOMIC DNA]</scope>
    <source>
        <strain evidence="3 4">BRL 01</strain>
    </source>
</reference>
<evidence type="ECO:0000259" key="2">
    <source>
        <dbReference type="Pfam" id="PF17028"/>
    </source>
</evidence>
<accession>T0M8Q6</accession>
<evidence type="ECO:0000256" key="1">
    <source>
        <dbReference type="SAM" id="Phobius"/>
    </source>
</evidence>
<keyword evidence="1" id="KW-0812">Transmembrane</keyword>
<keyword evidence="1" id="KW-0472">Membrane</keyword>
<dbReference type="OrthoDB" id="2190933at2759"/>
<dbReference type="AlphaFoldDB" id="T0M8Q6"/>
<evidence type="ECO:0000313" key="4">
    <source>
        <dbReference type="Proteomes" id="UP000053780"/>
    </source>
</evidence>
<proteinExistence type="predicted"/>
<keyword evidence="4" id="KW-1185">Reference proteome</keyword>
<dbReference type="VEuPathDB" id="MicrosporidiaDB:NAPIS_ORF02612"/>
<protein>
    <recommendedName>
        <fullName evidence="2">Microsporidial 8TM transmembrane domain-containing protein</fullName>
    </recommendedName>
</protein>
<feature type="transmembrane region" description="Helical" evidence="1">
    <location>
        <begin position="61"/>
        <end position="83"/>
    </location>
</feature>
<feature type="domain" description="Microsporidial 8TM transmembrane" evidence="2">
    <location>
        <begin position="210"/>
        <end position="525"/>
    </location>
</feature>
<name>T0M8Q6_9MICR</name>
<keyword evidence="1" id="KW-1133">Transmembrane helix</keyword>
<organism evidence="3 4">
    <name type="scientific">Vairimorpha apis BRL 01</name>
    <dbReference type="NCBI Taxonomy" id="1037528"/>
    <lineage>
        <taxon>Eukaryota</taxon>
        <taxon>Fungi</taxon>
        <taxon>Fungi incertae sedis</taxon>
        <taxon>Microsporidia</taxon>
        <taxon>Nosematidae</taxon>
        <taxon>Vairimorpha</taxon>
    </lineage>
</organism>
<dbReference type="EMBL" id="KE647361">
    <property type="protein sequence ID" value="EQB59826.1"/>
    <property type="molecule type" value="Genomic_DNA"/>
</dbReference>
<evidence type="ECO:0000313" key="3">
    <source>
        <dbReference type="EMBL" id="EQB59826.1"/>
    </source>
</evidence>
<gene>
    <name evidence="3" type="ORF">NAPIS_ORF02612</name>
</gene>
<feature type="transmembrane region" description="Helical" evidence="1">
    <location>
        <begin position="235"/>
        <end position="253"/>
    </location>
</feature>
<feature type="transmembrane region" description="Helical" evidence="1">
    <location>
        <begin position="483"/>
        <end position="504"/>
    </location>
</feature>
<dbReference type="Proteomes" id="UP000053780">
    <property type="component" value="Unassembled WGS sequence"/>
</dbReference>
<sequence>MIKSYTPELVRSPNTKMGDRLEKQVSFYLSSYTYFFITLFLPKDISSLENLLLCLTDYDPVFIDLLQFVSFYYLPVCNNFYFIDVGEIYRKKSVFNFDKFKEFLNSRSVDFIKGNVDSISVDFIKKSVDHIKGSVDSINENKDYISGNKNYINENKINRNFLNENITNRNLSNIDSQHPTSSTSNINIPILQNSSNLLNTIISILYTTSPTFQSYTLSQSYTTCHIPTFNITCDIIVSFYLSSYTYFFITLFLPKDISSLENLLLCLTDYDPVFIDLLQFVSFYYLPVCNNFYFIDVGEIYRKKSVFNFDKFKEFLNSRSVDFIKGNVDSISVDFIKKGVDSFNENKINRNFLNENITNRNLSNIDSQHPTSSTSNINIPILQNSSNLLNTIISILYTTTQSYTLSQSYTISQSYTTCHIPTFNITWFIYTTLFKTHSSLIYKILLTTYFYSNLKLKNMKFILFFKPSSFRNYLIYIYRSKYLFLYLCFYFLYVYIEVLVFYIGVGNLNFLNWCCVLVCGLFLLSESEDEVLNGCKVVLNNRKNNIFSIECREYRICLNGLILYSECRDILSECK</sequence>
<dbReference type="HOGENOM" id="CLU_474142_0_0_1"/>
<dbReference type="Pfam" id="PF17028">
    <property type="entry name" value="8TM_micro"/>
    <property type="match status" value="1"/>
</dbReference>
<feature type="transmembrane region" description="Helical" evidence="1">
    <location>
        <begin position="25"/>
        <end position="41"/>
    </location>
</feature>
<dbReference type="InterPro" id="IPR031497">
    <property type="entry name" value="8TM_micro"/>
</dbReference>
<feature type="transmembrane region" description="Helical" evidence="1">
    <location>
        <begin position="273"/>
        <end position="295"/>
    </location>
</feature>